<dbReference type="AlphaFoldDB" id="A0A2U1P7S6"/>
<evidence type="ECO:0000313" key="2">
    <source>
        <dbReference type="EMBL" id="PWA81799.1"/>
    </source>
</evidence>
<feature type="region of interest" description="Disordered" evidence="1">
    <location>
        <begin position="89"/>
        <end position="116"/>
    </location>
</feature>
<dbReference type="EMBL" id="PKPP01001549">
    <property type="protein sequence ID" value="PWA81799.1"/>
    <property type="molecule type" value="Genomic_DNA"/>
</dbReference>
<evidence type="ECO:0000256" key="1">
    <source>
        <dbReference type="SAM" id="MobiDB-lite"/>
    </source>
</evidence>
<proteinExistence type="predicted"/>
<protein>
    <submittedName>
        <fullName evidence="2">Uncharacterized protein</fullName>
    </submittedName>
</protein>
<gene>
    <name evidence="2" type="ORF">CTI12_AA184820</name>
</gene>
<accession>A0A2U1P7S6</accession>
<keyword evidence="3" id="KW-1185">Reference proteome</keyword>
<evidence type="ECO:0000313" key="3">
    <source>
        <dbReference type="Proteomes" id="UP000245207"/>
    </source>
</evidence>
<comment type="caution">
    <text evidence="2">The sequence shown here is derived from an EMBL/GenBank/DDBJ whole genome shotgun (WGS) entry which is preliminary data.</text>
</comment>
<reference evidence="2 3" key="1">
    <citation type="journal article" date="2018" name="Mol. Plant">
        <title>The genome of Artemisia annua provides insight into the evolution of Asteraceae family and artemisinin biosynthesis.</title>
        <authorList>
            <person name="Shen Q."/>
            <person name="Zhang L."/>
            <person name="Liao Z."/>
            <person name="Wang S."/>
            <person name="Yan T."/>
            <person name="Shi P."/>
            <person name="Liu M."/>
            <person name="Fu X."/>
            <person name="Pan Q."/>
            <person name="Wang Y."/>
            <person name="Lv Z."/>
            <person name="Lu X."/>
            <person name="Zhang F."/>
            <person name="Jiang W."/>
            <person name="Ma Y."/>
            <person name="Chen M."/>
            <person name="Hao X."/>
            <person name="Li L."/>
            <person name="Tang Y."/>
            <person name="Lv G."/>
            <person name="Zhou Y."/>
            <person name="Sun X."/>
            <person name="Brodelius P.E."/>
            <person name="Rose J.K.C."/>
            <person name="Tang K."/>
        </authorList>
    </citation>
    <scope>NUCLEOTIDE SEQUENCE [LARGE SCALE GENOMIC DNA]</scope>
    <source>
        <strain evidence="3">cv. Huhao1</strain>
        <tissue evidence="2">Leaf</tissue>
    </source>
</reference>
<organism evidence="2 3">
    <name type="scientific">Artemisia annua</name>
    <name type="common">Sweet wormwood</name>
    <dbReference type="NCBI Taxonomy" id="35608"/>
    <lineage>
        <taxon>Eukaryota</taxon>
        <taxon>Viridiplantae</taxon>
        <taxon>Streptophyta</taxon>
        <taxon>Embryophyta</taxon>
        <taxon>Tracheophyta</taxon>
        <taxon>Spermatophyta</taxon>
        <taxon>Magnoliopsida</taxon>
        <taxon>eudicotyledons</taxon>
        <taxon>Gunneridae</taxon>
        <taxon>Pentapetalae</taxon>
        <taxon>asterids</taxon>
        <taxon>campanulids</taxon>
        <taxon>Asterales</taxon>
        <taxon>Asteraceae</taxon>
        <taxon>Asteroideae</taxon>
        <taxon>Anthemideae</taxon>
        <taxon>Artemisiinae</taxon>
        <taxon>Artemisia</taxon>
    </lineage>
</organism>
<name>A0A2U1P7S6_ARTAN</name>
<dbReference type="Proteomes" id="UP000245207">
    <property type="component" value="Unassembled WGS sequence"/>
</dbReference>
<feature type="region of interest" description="Disordered" evidence="1">
    <location>
        <begin position="1"/>
        <end position="64"/>
    </location>
</feature>
<sequence>MTKDDSVKTNKRKNVRRGNGISIRENEHPLSPNSESDSDSEENIDKYDNIVSDTDTDESDRSFDYMSDCEDEVIELRKRKFDYRKGAVEVGEENESTETDKDVEGNGDLNGFGSNPLVRQHEKYMEALMRKIKGNGVGITDPFTMVEKSKERYPIYDDLTHWKLKKPKVLLIFIVFGLLFT</sequence>